<evidence type="ECO:0000313" key="9">
    <source>
        <dbReference type="Proteomes" id="UP000075883"/>
    </source>
</evidence>
<keyword evidence="1" id="KW-0479">Metal-binding</keyword>
<dbReference type="STRING" id="139723.A0A182MLR5"/>
<dbReference type="PANTHER" id="PTHR46600:SF11">
    <property type="entry name" value="THAP DOMAIN-CONTAINING PROTEIN 10"/>
    <property type="match status" value="1"/>
</dbReference>
<keyword evidence="2 5" id="KW-0863">Zinc-finger</keyword>
<dbReference type="SMART" id="SM00980">
    <property type="entry name" value="THAP"/>
    <property type="match status" value="1"/>
</dbReference>
<dbReference type="InterPro" id="IPR026516">
    <property type="entry name" value="THAP1/10"/>
</dbReference>
<sequence length="401" mass="45862">MGGCRCTFRECENGTATRKELHYFRYPVRNPERLKIWIRNAKRSEFLDLPTDKLCNKVVCQEHFERQMFMNELRDRLTHLAIPRLMPTPDGNVLNVETNTESDNRPSNNQTLEPVKPSSEQTKIKLEEIQMLPTVQVSTTAEPPHKKIKILNLESMNRNKATPCEVIRIKTPKPKRTERLLQLLNKRVHPIHHNALPIKAKATIISDENGEPTLVNEDNLDVYIQEDEVQSSDEPGEPSCYTSNSTTVNDTTPPTPTPVTVPVLDPALSEKMDQTVHQLAELKKLVQDLSNRPDPQTMIVPAAVQTKVVMEKGPQLTKAQLFNSIKRYLNPTMVTLLRMELFAGSSERQWKTDEKSLAVDMINLGEQVYDHFKEEFRFRLPSKSDAKEWQESGEIDADDAC</sequence>
<feature type="compositionally biased region" description="Low complexity" evidence="6">
    <location>
        <begin position="242"/>
        <end position="252"/>
    </location>
</feature>
<reference evidence="8" key="2">
    <citation type="submission" date="2020-05" db="UniProtKB">
        <authorList>
            <consortium name="EnsemblMetazoa"/>
        </authorList>
    </citation>
    <scope>IDENTIFICATION</scope>
    <source>
        <strain evidence="8">A-37</strain>
    </source>
</reference>
<dbReference type="PROSITE" id="PS50950">
    <property type="entry name" value="ZF_THAP"/>
    <property type="match status" value="1"/>
</dbReference>
<name>A0A182MLR5_9DIPT</name>
<dbReference type="VEuPathDB" id="VectorBase:ACUA021302"/>
<dbReference type="SMART" id="SM00692">
    <property type="entry name" value="DM3"/>
    <property type="match status" value="1"/>
</dbReference>
<protein>
    <recommendedName>
        <fullName evidence="7">THAP-type domain-containing protein</fullName>
    </recommendedName>
</protein>
<dbReference type="AlphaFoldDB" id="A0A182MLR5"/>
<feature type="compositionally biased region" description="Polar residues" evidence="6">
    <location>
        <begin position="97"/>
        <end position="112"/>
    </location>
</feature>
<dbReference type="GO" id="GO:0043565">
    <property type="term" value="F:sequence-specific DNA binding"/>
    <property type="evidence" value="ECO:0007669"/>
    <property type="project" value="InterPro"/>
</dbReference>
<evidence type="ECO:0000256" key="5">
    <source>
        <dbReference type="PROSITE-ProRule" id="PRU00309"/>
    </source>
</evidence>
<evidence type="ECO:0000313" key="8">
    <source>
        <dbReference type="EnsemblMetazoa" id="ACUA021302-PA"/>
    </source>
</evidence>
<dbReference type="EnsemblMetazoa" id="ACUA021302-RA">
    <property type="protein sequence ID" value="ACUA021302-PA"/>
    <property type="gene ID" value="ACUA021302"/>
</dbReference>
<keyword evidence="4 5" id="KW-0238">DNA-binding</keyword>
<feature type="domain" description="THAP-type" evidence="7">
    <location>
        <begin position="1"/>
        <end position="86"/>
    </location>
</feature>
<evidence type="ECO:0000256" key="1">
    <source>
        <dbReference type="ARBA" id="ARBA00022723"/>
    </source>
</evidence>
<dbReference type="Pfam" id="PF05485">
    <property type="entry name" value="THAP"/>
    <property type="match status" value="1"/>
</dbReference>
<proteinExistence type="predicted"/>
<keyword evidence="9" id="KW-1185">Reference proteome</keyword>
<keyword evidence="3" id="KW-0862">Zinc</keyword>
<accession>A0A182MLR5</accession>
<evidence type="ECO:0000256" key="3">
    <source>
        <dbReference type="ARBA" id="ARBA00022833"/>
    </source>
</evidence>
<dbReference type="InterPro" id="IPR006612">
    <property type="entry name" value="THAP_Znf"/>
</dbReference>
<feature type="region of interest" description="Disordered" evidence="6">
    <location>
        <begin position="97"/>
        <end position="119"/>
    </location>
</feature>
<dbReference type="SUPFAM" id="SSF57716">
    <property type="entry name" value="Glucocorticoid receptor-like (DNA-binding domain)"/>
    <property type="match status" value="1"/>
</dbReference>
<evidence type="ECO:0000256" key="2">
    <source>
        <dbReference type="ARBA" id="ARBA00022771"/>
    </source>
</evidence>
<evidence type="ECO:0000256" key="6">
    <source>
        <dbReference type="SAM" id="MobiDB-lite"/>
    </source>
</evidence>
<evidence type="ECO:0000259" key="7">
    <source>
        <dbReference type="PROSITE" id="PS50950"/>
    </source>
</evidence>
<dbReference type="EMBL" id="AXCM01001801">
    <property type="status" value="NOT_ANNOTATED_CDS"/>
    <property type="molecule type" value="Genomic_DNA"/>
</dbReference>
<feature type="region of interest" description="Disordered" evidence="6">
    <location>
        <begin position="228"/>
        <end position="257"/>
    </location>
</feature>
<dbReference type="PANTHER" id="PTHR46600">
    <property type="entry name" value="THAP DOMAIN-CONTAINING"/>
    <property type="match status" value="1"/>
</dbReference>
<dbReference type="Proteomes" id="UP000075883">
    <property type="component" value="Unassembled WGS sequence"/>
</dbReference>
<evidence type="ECO:0000256" key="4">
    <source>
        <dbReference type="ARBA" id="ARBA00023125"/>
    </source>
</evidence>
<reference evidence="9" key="1">
    <citation type="submission" date="2013-09" db="EMBL/GenBank/DDBJ databases">
        <title>The Genome Sequence of Anopheles culicifacies species A.</title>
        <authorList>
            <consortium name="The Broad Institute Genomics Platform"/>
            <person name="Neafsey D.E."/>
            <person name="Besansky N."/>
            <person name="Howell P."/>
            <person name="Walton C."/>
            <person name="Young S.K."/>
            <person name="Zeng Q."/>
            <person name="Gargeya S."/>
            <person name="Fitzgerald M."/>
            <person name="Haas B."/>
            <person name="Abouelleil A."/>
            <person name="Allen A.W."/>
            <person name="Alvarado L."/>
            <person name="Arachchi H.M."/>
            <person name="Berlin A.M."/>
            <person name="Chapman S.B."/>
            <person name="Gainer-Dewar J."/>
            <person name="Goldberg J."/>
            <person name="Griggs A."/>
            <person name="Gujja S."/>
            <person name="Hansen M."/>
            <person name="Howarth C."/>
            <person name="Imamovic A."/>
            <person name="Ireland A."/>
            <person name="Larimer J."/>
            <person name="McCowan C."/>
            <person name="Murphy C."/>
            <person name="Pearson M."/>
            <person name="Poon T.W."/>
            <person name="Priest M."/>
            <person name="Roberts A."/>
            <person name="Saif S."/>
            <person name="Shea T."/>
            <person name="Sisk P."/>
            <person name="Sykes S."/>
            <person name="Wortman J."/>
            <person name="Nusbaum C."/>
            <person name="Birren B."/>
        </authorList>
    </citation>
    <scope>NUCLEOTIDE SEQUENCE [LARGE SCALE GENOMIC DNA]</scope>
    <source>
        <strain evidence="9">A-37</strain>
    </source>
</reference>
<organism evidence="8 9">
    <name type="scientific">Anopheles culicifacies</name>
    <dbReference type="NCBI Taxonomy" id="139723"/>
    <lineage>
        <taxon>Eukaryota</taxon>
        <taxon>Metazoa</taxon>
        <taxon>Ecdysozoa</taxon>
        <taxon>Arthropoda</taxon>
        <taxon>Hexapoda</taxon>
        <taxon>Insecta</taxon>
        <taxon>Pterygota</taxon>
        <taxon>Neoptera</taxon>
        <taxon>Endopterygota</taxon>
        <taxon>Diptera</taxon>
        <taxon>Nematocera</taxon>
        <taxon>Culicoidea</taxon>
        <taxon>Culicidae</taxon>
        <taxon>Anophelinae</taxon>
        <taxon>Anopheles</taxon>
        <taxon>culicifacies species complex</taxon>
    </lineage>
</organism>
<dbReference type="GO" id="GO:0008270">
    <property type="term" value="F:zinc ion binding"/>
    <property type="evidence" value="ECO:0007669"/>
    <property type="project" value="UniProtKB-KW"/>
</dbReference>